<organism evidence="1">
    <name type="scientific">viral metagenome</name>
    <dbReference type="NCBI Taxonomy" id="1070528"/>
    <lineage>
        <taxon>unclassified sequences</taxon>
        <taxon>metagenomes</taxon>
        <taxon>organismal metagenomes</taxon>
    </lineage>
</organism>
<reference evidence="1" key="1">
    <citation type="journal article" date="2020" name="Nature">
        <title>Giant virus diversity and host interactions through global metagenomics.</title>
        <authorList>
            <person name="Schulz F."/>
            <person name="Roux S."/>
            <person name="Paez-Espino D."/>
            <person name="Jungbluth S."/>
            <person name="Walsh D.A."/>
            <person name="Denef V.J."/>
            <person name="McMahon K.D."/>
            <person name="Konstantinidis K.T."/>
            <person name="Eloe-Fadrosh E.A."/>
            <person name="Kyrpides N.C."/>
            <person name="Woyke T."/>
        </authorList>
    </citation>
    <scope>NUCLEOTIDE SEQUENCE</scope>
    <source>
        <strain evidence="1">GVMAG-S-1017745-26</strain>
    </source>
</reference>
<dbReference type="AlphaFoldDB" id="A0A6C0LZ66"/>
<protein>
    <submittedName>
        <fullName evidence="1">Uncharacterized protein</fullName>
    </submittedName>
</protein>
<name>A0A6C0LZ66_9ZZZZ</name>
<proteinExistence type="predicted"/>
<sequence>MKSFILILFIIGLVLLFTGYMEKQQQCPNKKIEYRYIPRSFYEEQVTSTNLKNLYSDIFDKPSIWSSYPFNTNDRNFNSKNFNNFIEK</sequence>
<dbReference type="EMBL" id="MN740583">
    <property type="protein sequence ID" value="QHU35041.1"/>
    <property type="molecule type" value="Genomic_DNA"/>
</dbReference>
<accession>A0A6C0LZ66</accession>
<evidence type="ECO:0000313" key="1">
    <source>
        <dbReference type="EMBL" id="QHU35041.1"/>
    </source>
</evidence>